<evidence type="ECO:0008006" key="3">
    <source>
        <dbReference type="Google" id="ProtNLM"/>
    </source>
</evidence>
<gene>
    <name evidence="1" type="ORF">JAAARDRAFT_138590</name>
</gene>
<dbReference type="OrthoDB" id="1681765at2759"/>
<proteinExistence type="predicted"/>
<dbReference type="STRING" id="933084.A0A067PQH0"/>
<protein>
    <recommendedName>
        <fullName evidence="3">DDE Tnp4 domain-containing protein</fullName>
    </recommendedName>
</protein>
<dbReference type="HOGENOM" id="CLU_040082_4_0_1"/>
<dbReference type="InParanoid" id="A0A067PQH0"/>
<name>A0A067PQH0_9AGAM</name>
<evidence type="ECO:0000313" key="1">
    <source>
        <dbReference type="EMBL" id="KDQ52566.1"/>
    </source>
</evidence>
<feature type="non-terminal residue" evidence="1">
    <location>
        <position position="1"/>
    </location>
</feature>
<keyword evidence="2" id="KW-1185">Reference proteome</keyword>
<evidence type="ECO:0000313" key="2">
    <source>
        <dbReference type="Proteomes" id="UP000027265"/>
    </source>
</evidence>
<dbReference type="AlphaFoldDB" id="A0A067PQH0"/>
<organism evidence="1 2">
    <name type="scientific">Jaapia argillacea MUCL 33604</name>
    <dbReference type="NCBI Taxonomy" id="933084"/>
    <lineage>
        <taxon>Eukaryota</taxon>
        <taxon>Fungi</taxon>
        <taxon>Dikarya</taxon>
        <taxon>Basidiomycota</taxon>
        <taxon>Agaricomycotina</taxon>
        <taxon>Agaricomycetes</taxon>
        <taxon>Agaricomycetidae</taxon>
        <taxon>Jaapiales</taxon>
        <taxon>Jaapiaceae</taxon>
        <taxon>Jaapia</taxon>
    </lineage>
</organism>
<sequence>NVIEQIFGILKQQFIILNHPPYGSMEVQARIPPALAAIHNFICIHDPNKICNFNQFDPEDPDPGYYGKLAHGPANQRERNRASERYDQTAQMMCQRYIHYKTNVLHT</sequence>
<dbReference type="Proteomes" id="UP000027265">
    <property type="component" value="Unassembled WGS sequence"/>
</dbReference>
<dbReference type="EMBL" id="KL197739">
    <property type="protein sequence ID" value="KDQ52566.1"/>
    <property type="molecule type" value="Genomic_DNA"/>
</dbReference>
<accession>A0A067PQH0</accession>
<reference evidence="2" key="1">
    <citation type="journal article" date="2014" name="Proc. Natl. Acad. Sci. U.S.A.">
        <title>Extensive sampling of basidiomycete genomes demonstrates inadequacy of the white-rot/brown-rot paradigm for wood decay fungi.</title>
        <authorList>
            <person name="Riley R."/>
            <person name="Salamov A.A."/>
            <person name="Brown D.W."/>
            <person name="Nagy L.G."/>
            <person name="Floudas D."/>
            <person name="Held B.W."/>
            <person name="Levasseur A."/>
            <person name="Lombard V."/>
            <person name="Morin E."/>
            <person name="Otillar R."/>
            <person name="Lindquist E.A."/>
            <person name="Sun H."/>
            <person name="LaButti K.M."/>
            <person name="Schmutz J."/>
            <person name="Jabbour D."/>
            <person name="Luo H."/>
            <person name="Baker S.E."/>
            <person name="Pisabarro A.G."/>
            <person name="Walton J.D."/>
            <person name="Blanchette R.A."/>
            <person name="Henrissat B."/>
            <person name="Martin F."/>
            <person name="Cullen D."/>
            <person name="Hibbett D.S."/>
            <person name="Grigoriev I.V."/>
        </authorList>
    </citation>
    <scope>NUCLEOTIDE SEQUENCE [LARGE SCALE GENOMIC DNA]</scope>
    <source>
        <strain evidence="2">MUCL 33604</strain>
    </source>
</reference>